<dbReference type="PROSITE" id="PS00134">
    <property type="entry name" value="TRYPSIN_HIS"/>
    <property type="match status" value="1"/>
</dbReference>
<gene>
    <name evidence="4" type="ORF">CEXT_147101</name>
</gene>
<feature type="compositionally biased region" description="Basic and acidic residues" evidence="2">
    <location>
        <begin position="47"/>
        <end position="64"/>
    </location>
</feature>
<feature type="region of interest" description="Disordered" evidence="2">
    <location>
        <begin position="238"/>
        <end position="293"/>
    </location>
</feature>
<dbReference type="InterPro" id="IPR043504">
    <property type="entry name" value="Peptidase_S1_PA_chymotrypsin"/>
</dbReference>
<evidence type="ECO:0000313" key="5">
    <source>
        <dbReference type="Proteomes" id="UP001054945"/>
    </source>
</evidence>
<feature type="compositionally biased region" description="Basic and acidic residues" evidence="2">
    <location>
        <begin position="245"/>
        <end position="256"/>
    </location>
</feature>
<reference evidence="4 5" key="1">
    <citation type="submission" date="2021-06" db="EMBL/GenBank/DDBJ databases">
        <title>Caerostris extrusa draft genome.</title>
        <authorList>
            <person name="Kono N."/>
            <person name="Arakawa K."/>
        </authorList>
    </citation>
    <scope>NUCLEOTIDE SEQUENCE [LARGE SCALE GENOMIC DNA]</scope>
</reference>
<dbReference type="InterPro" id="IPR009003">
    <property type="entry name" value="Peptidase_S1_PA"/>
</dbReference>
<evidence type="ECO:0000256" key="2">
    <source>
        <dbReference type="SAM" id="MobiDB-lite"/>
    </source>
</evidence>
<name>A0AAV4XYW4_CAEEX</name>
<protein>
    <recommendedName>
        <fullName evidence="3">Peptidase S1 domain-containing protein</fullName>
    </recommendedName>
</protein>
<dbReference type="InterPro" id="IPR001254">
    <property type="entry name" value="Trypsin_dom"/>
</dbReference>
<feature type="domain" description="Peptidase S1" evidence="3">
    <location>
        <begin position="119"/>
        <end position="375"/>
    </location>
</feature>
<accession>A0AAV4XYW4</accession>
<sequence length="375" mass="41250">MSGAKQPKAVLHFCCLSMKGSESDCDQEADDFHLAKDSPVEIPHEFGVREEKSHQRCNKQSDRNHARKRGKHPLRENAGYHVNNQTRNSNGKEKADDDCQKCGKLLHREILSPKSIQRVLNGIPVSPTFKYPWIVSIIADGGVLCGGTIISSRHVLTAAHCFRVDAIECKDTTTPPDHCYIKADRIKVGLLGEDPMAFRQTIPANTVLSHKEFDNDKLIHDVALVQLAEGIRCDLYSSPSASPERSAKHGAGDGGDRMGGSLTTERRPNEANQSGNVQNNNGVSSQPGRRLVHDRNGKKTVGLQGLCIPSVRYFPVTGGFRDCAVQRARKPRLRNGGDVLSLEKRLRAFHASDLHQGLQVPGLDQGERRGRSPIA</sequence>
<feature type="compositionally biased region" description="Low complexity" evidence="2">
    <location>
        <begin position="272"/>
        <end position="286"/>
    </location>
</feature>
<keyword evidence="1" id="KW-1015">Disulfide bond</keyword>
<dbReference type="SUPFAM" id="SSF50494">
    <property type="entry name" value="Trypsin-like serine proteases"/>
    <property type="match status" value="1"/>
</dbReference>
<comment type="caution">
    <text evidence="4">The sequence shown here is derived from an EMBL/GenBank/DDBJ whole genome shotgun (WGS) entry which is preliminary data.</text>
</comment>
<dbReference type="GO" id="GO:0006508">
    <property type="term" value="P:proteolysis"/>
    <property type="evidence" value="ECO:0007669"/>
    <property type="project" value="InterPro"/>
</dbReference>
<evidence type="ECO:0000259" key="3">
    <source>
        <dbReference type="PROSITE" id="PS50240"/>
    </source>
</evidence>
<keyword evidence="5" id="KW-1185">Reference proteome</keyword>
<dbReference type="GO" id="GO:0004252">
    <property type="term" value="F:serine-type endopeptidase activity"/>
    <property type="evidence" value="ECO:0007669"/>
    <property type="project" value="InterPro"/>
</dbReference>
<dbReference type="Proteomes" id="UP001054945">
    <property type="component" value="Unassembled WGS sequence"/>
</dbReference>
<dbReference type="Gene3D" id="2.40.10.10">
    <property type="entry name" value="Trypsin-like serine proteases"/>
    <property type="match status" value="1"/>
</dbReference>
<dbReference type="SMART" id="SM00020">
    <property type="entry name" value="Tryp_SPc"/>
    <property type="match status" value="1"/>
</dbReference>
<organism evidence="4 5">
    <name type="scientific">Caerostris extrusa</name>
    <name type="common">Bark spider</name>
    <name type="synonym">Caerostris bankana</name>
    <dbReference type="NCBI Taxonomy" id="172846"/>
    <lineage>
        <taxon>Eukaryota</taxon>
        <taxon>Metazoa</taxon>
        <taxon>Ecdysozoa</taxon>
        <taxon>Arthropoda</taxon>
        <taxon>Chelicerata</taxon>
        <taxon>Arachnida</taxon>
        <taxon>Araneae</taxon>
        <taxon>Araneomorphae</taxon>
        <taxon>Entelegynae</taxon>
        <taxon>Araneoidea</taxon>
        <taxon>Araneidae</taxon>
        <taxon>Caerostris</taxon>
    </lineage>
</organism>
<dbReference type="PANTHER" id="PTHR24252">
    <property type="entry name" value="ACROSIN-RELATED"/>
    <property type="match status" value="1"/>
</dbReference>
<dbReference type="InterPro" id="IPR018114">
    <property type="entry name" value="TRYPSIN_HIS"/>
</dbReference>
<evidence type="ECO:0000313" key="4">
    <source>
        <dbReference type="EMBL" id="GIZ00312.1"/>
    </source>
</evidence>
<dbReference type="AlphaFoldDB" id="A0AAV4XYW4"/>
<feature type="region of interest" description="Disordered" evidence="2">
    <location>
        <begin position="47"/>
        <end position="96"/>
    </location>
</feature>
<dbReference type="PRINTS" id="PR00722">
    <property type="entry name" value="CHYMOTRYPSIN"/>
</dbReference>
<evidence type="ECO:0000256" key="1">
    <source>
        <dbReference type="ARBA" id="ARBA00023157"/>
    </source>
</evidence>
<dbReference type="PANTHER" id="PTHR24252:SF7">
    <property type="entry name" value="HYALIN"/>
    <property type="match status" value="1"/>
</dbReference>
<dbReference type="PROSITE" id="PS50240">
    <property type="entry name" value="TRYPSIN_DOM"/>
    <property type="match status" value="1"/>
</dbReference>
<dbReference type="InterPro" id="IPR001314">
    <property type="entry name" value="Peptidase_S1A"/>
</dbReference>
<dbReference type="EMBL" id="BPLR01018533">
    <property type="protein sequence ID" value="GIZ00312.1"/>
    <property type="molecule type" value="Genomic_DNA"/>
</dbReference>
<dbReference type="Pfam" id="PF00089">
    <property type="entry name" value="Trypsin"/>
    <property type="match status" value="1"/>
</dbReference>
<proteinExistence type="predicted"/>